<dbReference type="Proteomes" id="UP000829708">
    <property type="component" value="Chromosome"/>
</dbReference>
<organism evidence="2 3">
    <name type="scientific">Sphaerochaeta associata</name>
    <dbReference type="NCBI Taxonomy" id="1129264"/>
    <lineage>
        <taxon>Bacteria</taxon>
        <taxon>Pseudomonadati</taxon>
        <taxon>Spirochaetota</taxon>
        <taxon>Spirochaetia</taxon>
        <taxon>Spirochaetales</taxon>
        <taxon>Sphaerochaetaceae</taxon>
        <taxon>Sphaerochaeta</taxon>
    </lineage>
</organism>
<gene>
    <name evidence="2" type="ORF">MUG09_01670</name>
</gene>
<evidence type="ECO:0000256" key="1">
    <source>
        <dbReference type="SAM" id="SignalP"/>
    </source>
</evidence>
<dbReference type="Gene3D" id="3.40.190.10">
    <property type="entry name" value="Periplasmic binding protein-like II"/>
    <property type="match status" value="1"/>
</dbReference>
<dbReference type="PANTHER" id="PTHR43649:SF12">
    <property type="entry name" value="DIACETYLCHITOBIOSE BINDING PROTEIN DASA"/>
    <property type="match status" value="1"/>
</dbReference>
<dbReference type="RefSeq" id="WP_244772844.1">
    <property type="nucleotide sequence ID" value="NZ_CP094929.1"/>
</dbReference>
<dbReference type="PANTHER" id="PTHR43649">
    <property type="entry name" value="ARABINOSE-BINDING PROTEIN-RELATED"/>
    <property type="match status" value="1"/>
</dbReference>
<evidence type="ECO:0000313" key="2">
    <source>
        <dbReference type="EMBL" id="UOM51481.1"/>
    </source>
</evidence>
<protein>
    <submittedName>
        <fullName evidence="2">Extracellular solute-binding protein</fullName>
    </submittedName>
</protein>
<name>A0ABY4DB26_9SPIR</name>
<dbReference type="InterPro" id="IPR050490">
    <property type="entry name" value="Bact_solute-bd_prot1"/>
</dbReference>
<dbReference type="EMBL" id="CP094929">
    <property type="protein sequence ID" value="UOM51481.1"/>
    <property type="molecule type" value="Genomic_DNA"/>
</dbReference>
<sequence>MKKLLVCVLGSLLIGGMLFAAGGSEQKKSTPKERVVTTIPLSSYATEAWYKAMNDAFTAETGIRVDVQVTPGTNDEQVSKVNLDLLAGSRIDVIPTLGPRDLNTRLEAGFLAPLKDLALSSGTDVKSIWGKYIVYDEKGEFYSIPTKQEIYCLYYNKTMFDKAGVAYPQAPWTWDDFEKTAKMLTNAQQDQYGALMRLETPHIIIKALQEQVPLYKADGTSNFDDPAFAESLKWFKELGSAKKYQLDVKQLLAEKASWNYWATVDNMAMFIQGNWFTRLLNSPADYPRDWNYGVAAIPTTGKKGSANNFVSMAYASINKNAAHPEDALTYILWLGQNQWRFEKGIPALENMSKEDVANVFKSTADASNGSITVEDMNNALIDNGLSIINVDIVGPAAAQYNQIIKEEAERYCIDQQTLSETVQRVKQRMDEALKSL</sequence>
<dbReference type="SUPFAM" id="SSF53850">
    <property type="entry name" value="Periplasmic binding protein-like II"/>
    <property type="match status" value="1"/>
</dbReference>
<reference evidence="3" key="1">
    <citation type="journal article" date="2024" name="J Bioinform Genom">
        <title>Complete genome sequence of the type strain bacterium Sphaerochaeta associata GLS2t (VKM B-2742)t.</title>
        <authorList>
            <person name="Troshina O.Y."/>
            <person name="Tepeeva A.N."/>
            <person name="Arzamasceva V.O."/>
            <person name="Whitman W.B."/>
            <person name="Varghese N."/>
            <person name="Shapiro N."/>
            <person name="Woyke T."/>
            <person name="Kripides N.C."/>
            <person name="Vasilenko O.V."/>
        </authorList>
    </citation>
    <scope>NUCLEOTIDE SEQUENCE [LARGE SCALE GENOMIC DNA]</scope>
    <source>
        <strain evidence="3">GLS2T</strain>
    </source>
</reference>
<evidence type="ECO:0000313" key="3">
    <source>
        <dbReference type="Proteomes" id="UP000829708"/>
    </source>
</evidence>
<feature type="signal peptide" evidence="1">
    <location>
        <begin position="1"/>
        <end position="20"/>
    </location>
</feature>
<feature type="chain" id="PRO_5045110323" evidence="1">
    <location>
        <begin position="21"/>
        <end position="436"/>
    </location>
</feature>
<proteinExistence type="predicted"/>
<keyword evidence="1" id="KW-0732">Signal</keyword>
<accession>A0ABY4DB26</accession>
<keyword evidence="3" id="KW-1185">Reference proteome</keyword>